<evidence type="ECO:0000256" key="6">
    <source>
        <dbReference type="SAM" id="Phobius"/>
    </source>
</evidence>
<feature type="domain" description="GtrA/DPMS transmembrane" evidence="7">
    <location>
        <begin position="23"/>
        <end position="148"/>
    </location>
</feature>
<evidence type="ECO:0000256" key="3">
    <source>
        <dbReference type="ARBA" id="ARBA00022692"/>
    </source>
</evidence>
<feature type="transmembrane region" description="Helical" evidence="6">
    <location>
        <begin position="21"/>
        <end position="43"/>
    </location>
</feature>
<evidence type="ECO:0000256" key="4">
    <source>
        <dbReference type="ARBA" id="ARBA00022989"/>
    </source>
</evidence>
<keyword evidence="4 6" id="KW-1133">Transmembrane helix</keyword>
<organism evidence="8 9">
    <name type="scientific">Microbacterium rhizosphaerae</name>
    <dbReference type="NCBI Taxonomy" id="1678237"/>
    <lineage>
        <taxon>Bacteria</taxon>
        <taxon>Bacillati</taxon>
        <taxon>Actinomycetota</taxon>
        <taxon>Actinomycetes</taxon>
        <taxon>Micrococcales</taxon>
        <taxon>Microbacteriaceae</taxon>
        <taxon>Microbacterium</taxon>
    </lineage>
</organism>
<name>A0ABZ0SPE7_9MICO</name>
<dbReference type="PANTHER" id="PTHR38459:SF1">
    <property type="entry name" value="PROPHAGE BACTOPRENOL-LINKED GLUCOSE TRANSLOCASE HOMOLOG"/>
    <property type="match status" value="1"/>
</dbReference>
<dbReference type="Pfam" id="PF04138">
    <property type="entry name" value="GtrA_DPMS_TM"/>
    <property type="match status" value="1"/>
</dbReference>
<evidence type="ECO:0000256" key="1">
    <source>
        <dbReference type="ARBA" id="ARBA00004141"/>
    </source>
</evidence>
<evidence type="ECO:0000256" key="2">
    <source>
        <dbReference type="ARBA" id="ARBA00009399"/>
    </source>
</evidence>
<evidence type="ECO:0000256" key="5">
    <source>
        <dbReference type="ARBA" id="ARBA00023136"/>
    </source>
</evidence>
<feature type="transmembrane region" description="Helical" evidence="6">
    <location>
        <begin position="55"/>
        <end position="72"/>
    </location>
</feature>
<keyword evidence="9" id="KW-1185">Reference proteome</keyword>
<comment type="subcellular location">
    <subcellularLocation>
        <location evidence="1">Membrane</location>
        <topology evidence="1">Multi-pass membrane protein</topology>
    </subcellularLocation>
</comment>
<sequence>MRAPDMSHMQDFLIRNLRRGGIFLAIGGLGFVVDAIVYNLLVFAGGAGPLHSAPLVAKTIAVIAGLVVTYVGNRLLTYRDRKEPVSWAQVVRYGVVNVLAIAVQLACLGFSRYVLHLDTVLADNISGTLIGQALATILRYVLYTLWVFPHTPGHDLITYVEDHAAIDEHRKNDAV</sequence>
<comment type="similarity">
    <text evidence="2">Belongs to the GtrA family.</text>
</comment>
<proteinExistence type="inferred from homology"/>
<evidence type="ECO:0000259" key="7">
    <source>
        <dbReference type="Pfam" id="PF04138"/>
    </source>
</evidence>
<feature type="transmembrane region" description="Helical" evidence="6">
    <location>
        <begin position="127"/>
        <end position="148"/>
    </location>
</feature>
<gene>
    <name evidence="8" type="ORF">SM116_05945</name>
</gene>
<evidence type="ECO:0000313" key="8">
    <source>
        <dbReference type="EMBL" id="WPR90834.1"/>
    </source>
</evidence>
<accession>A0ABZ0SPE7</accession>
<feature type="transmembrane region" description="Helical" evidence="6">
    <location>
        <begin position="93"/>
        <end position="115"/>
    </location>
</feature>
<protein>
    <submittedName>
        <fullName evidence="8">GtrA family protein</fullName>
    </submittedName>
</protein>
<keyword evidence="5 6" id="KW-0472">Membrane</keyword>
<reference evidence="8 9" key="1">
    <citation type="submission" date="2023-11" db="EMBL/GenBank/DDBJ databases">
        <title>Genome sequence of Microbacterium rhizosphaerae KACC 19337.</title>
        <authorList>
            <person name="Choi H."/>
            <person name="Kim S."/>
            <person name="Kim Y."/>
            <person name="Kwon S.-W."/>
            <person name="Heo J."/>
        </authorList>
    </citation>
    <scope>NUCLEOTIDE SEQUENCE [LARGE SCALE GENOMIC DNA]</scope>
    <source>
        <strain evidence="8 9">KACC 19337</strain>
    </source>
</reference>
<dbReference type="EMBL" id="CP139368">
    <property type="protein sequence ID" value="WPR90834.1"/>
    <property type="molecule type" value="Genomic_DNA"/>
</dbReference>
<dbReference type="PANTHER" id="PTHR38459">
    <property type="entry name" value="PROPHAGE BACTOPRENOL-LINKED GLUCOSE TRANSLOCASE HOMOLOG"/>
    <property type="match status" value="1"/>
</dbReference>
<dbReference type="Proteomes" id="UP001323798">
    <property type="component" value="Chromosome"/>
</dbReference>
<dbReference type="InterPro" id="IPR051401">
    <property type="entry name" value="GtrA_CellWall_Glycosyl"/>
</dbReference>
<dbReference type="InterPro" id="IPR007267">
    <property type="entry name" value="GtrA_DPMS_TM"/>
</dbReference>
<dbReference type="RefSeq" id="WP_320943538.1">
    <property type="nucleotide sequence ID" value="NZ_BAABEU010000004.1"/>
</dbReference>
<keyword evidence="3 6" id="KW-0812">Transmembrane</keyword>
<evidence type="ECO:0000313" key="9">
    <source>
        <dbReference type="Proteomes" id="UP001323798"/>
    </source>
</evidence>